<name>A0A1V1P7N5_9BACT</name>
<reference evidence="2" key="1">
    <citation type="submission" date="2012-11" db="EMBL/GenBank/DDBJ databases">
        <authorList>
            <person name="Lucero-Rivera Y.E."/>
            <person name="Tovar-Ramirez D."/>
        </authorList>
    </citation>
    <scope>NUCLEOTIDE SEQUENCE [LARGE SCALE GENOMIC DNA]</scope>
    <source>
        <strain evidence="2">Araruama</strain>
    </source>
</reference>
<evidence type="ECO:0000313" key="1">
    <source>
        <dbReference type="EMBL" id="ETR70897.1"/>
    </source>
</evidence>
<comment type="caution">
    <text evidence="1">The sequence shown here is derived from an EMBL/GenBank/DDBJ whole genome shotgun (WGS) entry which is preliminary data.</text>
</comment>
<protein>
    <recommendedName>
        <fullName evidence="3">Cadherin domain-containing protein</fullName>
    </recommendedName>
</protein>
<dbReference type="EMBL" id="ATBP01000352">
    <property type="protein sequence ID" value="ETR70897.1"/>
    <property type="molecule type" value="Genomic_DNA"/>
</dbReference>
<organism evidence="1 2">
    <name type="scientific">Candidatus Magnetoglobus multicellularis str. Araruama</name>
    <dbReference type="NCBI Taxonomy" id="890399"/>
    <lineage>
        <taxon>Bacteria</taxon>
        <taxon>Pseudomonadati</taxon>
        <taxon>Thermodesulfobacteriota</taxon>
        <taxon>Desulfobacteria</taxon>
        <taxon>Desulfobacterales</taxon>
        <taxon>Desulfobacteraceae</taxon>
        <taxon>Candidatus Magnetoglobus</taxon>
    </lineage>
</organism>
<dbReference type="AlphaFoldDB" id="A0A1V1P7N5"/>
<evidence type="ECO:0008006" key="3">
    <source>
        <dbReference type="Google" id="ProtNLM"/>
    </source>
</evidence>
<dbReference type="Proteomes" id="UP000189670">
    <property type="component" value="Unassembled WGS sequence"/>
</dbReference>
<sequence>MTFRPEKNIFGTTNVIVTLQDDAGRSNGGNNVSSNQSFTITIQPVNDPPSFTLGDNLAIKQNTVISIENWATQIISGPANESDDILTFFLDTSPSDLFEQQPSIDNTGRLTLKNRSFKDRSICCQCVSCRQ</sequence>
<accession>A0A1V1P7N5</accession>
<evidence type="ECO:0000313" key="2">
    <source>
        <dbReference type="Proteomes" id="UP000189670"/>
    </source>
</evidence>
<gene>
    <name evidence="1" type="ORF">OMM_02899</name>
</gene>
<proteinExistence type="predicted"/>